<keyword evidence="3" id="KW-1185">Reference proteome</keyword>
<evidence type="ECO:0000313" key="2">
    <source>
        <dbReference type="EMBL" id="KZZ87734.1"/>
    </source>
</evidence>
<feature type="region of interest" description="Disordered" evidence="1">
    <location>
        <begin position="46"/>
        <end position="144"/>
    </location>
</feature>
<comment type="caution">
    <text evidence="2">The sequence shown here is derived from an EMBL/GenBank/DDBJ whole genome shotgun (WGS) entry which is preliminary data.</text>
</comment>
<reference evidence="2 3" key="1">
    <citation type="journal article" date="2016" name="Genome Biol. Evol.">
        <title>Divergent and convergent evolution of fungal pathogenicity.</title>
        <authorList>
            <person name="Shang Y."/>
            <person name="Xiao G."/>
            <person name="Zheng P."/>
            <person name="Cen K."/>
            <person name="Zhan S."/>
            <person name="Wang C."/>
        </authorList>
    </citation>
    <scope>NUCLEOTIDE SEQUENCE [LARGE SCALE GENOMIC DNA]</scope>
    <source>
        <strain evidence="2 3">ARSEF 7405</strain>
    </source>
</reference>
<evidence type="ECO:0000256" key="1">
    <source>
        <dbReference type="SAM" id="MobiDB-lite"/>
    </source>
</evidence>
<proteinExistence type="predicted"/>
<protein>
    <submittedName>
        <fullName evidence="2">Uncharacterized protein</fullName>
    </submittedName>
</protein>
<dbReference type="EMBL" id="AZGZ01000031">
    <property type="protein sequence ID" value="KZZ87734.1"/>
    <property type="molecule type" value="Genomic_DNA"/>
</dbReference>
<dbReference type="AlphaFoldDB" id="A0A167VM92"/>
<organism evidence="2 3">
    <name type="scientific">Ascosphaera apis ARSEF 7405</name>
    <dbReference type="NCBI Taxonomy" id="392613"/>
    <lineage>
        <taxon>Eukaryota</taxon>
        <taxon>Fungi</taxon>
        <taxon>Dikarya</taxon>
        <taxon>Ascomycota</taxon>
        <taxon>Pezizomycotina</taxon>
        <taxon>Eurotiomycetes</taxon>
        <taxon>Eurotiomycetidae</taxon>
        <taxon>Onygenales</taxon>
        <taxon>Ascosphaeraceae</taxon>
        <taxon>Ascosphaera</taxon>
    </lineage>
</organism>
<dbReference type="Proteomes" id="UP000242877">
    <property type="component" value="Unassembled WGS sequence"/>
</dbReference>
<evidence type="ECO:0000313" key="3">
    <source>
        <dbReference type="Proteomes" id="UP000242877"/>
    </source>
</evidence>
<name>A0A167VM92_9EURO</name>
<feature type="compositionally biased region" description="Basic and acidic residues" evidence="1">
    <location>
        <begin position="168"/>
        <end position="191"/>
    </location>
</feature>
<accession>A0A167VM92</accession>
<feature type="compositionally biased region" description="Basic and acidic residues" evidence="1">
    <location>
        <begin position="50"/>
        <end position="66"/>
    </location>
</feature>
<gene>
    <name evidence="2" type="ORF">AAP_05438</name>
</gene>
<dbReference type="VEuPathDB" id="FungiDB:AAP_05438"/>
<dbReference type="OrthoDB" id="10642863at2759"/>
<sequence length="262" mass="29513">MSETTLIVNYSCLTCLQITSPPTAAAAAFAKSPLSPANKMACFASLRRNKKEDKEIKDEKMKESVKSQDGTDFAQPYTKPESDGPRHEPNRNAVAPKGILKKNKPKEKPKQDKPYVPRSVARREERIRKRAETTPAQLPQLFGETDINFEPALSQTQRAALDIIQKSHRENLLREEAADKERKRQETRKQDQSSLRNSIPESVAEVEEDEMNGIRDKGRLKPSSLQKRPTHPRGKLPQGKGENSIYSKPWPPVAANAESQVH</sequence>
<feature type="region of interest" description="Disordered" evidence="1">
    <location>
        <begin position="168"/>
        <end position="262"/>
    </location>
</feature>
<feature type="compositionally biased region" description="Basic and acidic residues" evidence="1">
    <location>
        <begin position="80"/>
        <end position="90"/>
    </location>
</feature>
<feature type="compositionally biased region" description="Basic and acidic residues" evidence="1">
    <location>
        <begin position="106"/>
        <end position="132"/>
    </location>
</feature>